<protein>
    <submittedName>
        <fullName evidence="2">Uncharacterized protein</fullName>
    </submittedName>
</protein>
<gene>
    <name evidence="2" type="ORF">DDY73_05635</name>
</gene>
<dbReference type="Gene3D" id="3.20.20.80">
    <property type="entry name" value="Glycosidases"/>
    <property type="match status" value="1"/>
</dbReference>
<dbReference type="Proteomes" id="UP000262954">
    <property type="component" value="Unassembled WGS sequence"/>
</dbReference>
<dbReference type="RefSeq" id="WP_022391243.1">
    <property type="nucleotide sequence ID" value="NZ_DBFJMN010000151.1"/>
</dbReference>
<comment type="caution">
    <text evidence="2">The sequence shown here is derived from an EMBL/GenBank/DDBJ whole genome shotgun (WGS) entry which is preliminary data.</text>
</comment>
<dbReference type="AlphaFoldDB" id="A0A354M1T0"/>
<proteinExistence type="predicted"/>
<organism evidence="2 3">
    <name type="scientific">Coprobacter fastidiosus</name>
    <dbReference type="NCBI Taxonomy" id="1099853"/>
    <lineage>
        <taxon>Bacteria</taxon>
        <taxon>Pseudomonadati</taxon>
        <taxon>Bacteroidota</taxon>
        <taxon>Bacteroidia</taxon>
        <taxon>Bacteroidales</taxon>
        <taxon>Barnesiellaceae</taxon>
        <taxon>Coprobacter</taxon>
    </lineage>
</organism>
<feature type="chain" id="PRO_5016899574" evidence="1">
    <location>
        <begin position="25"/>
        <end position="611"/>
    </location>
</feature>
<sequence>MKKRLLYRLMPLLSLFLLSYPTIAKNTGNGKKVYADYHGVRYTRNHDGMLGRWTMYADTQKSHTGINSLCYNADNLSGDKEPYMNEIASVHYPILGIQSDLDEDYIEYQILSAKTAGIDGFFIEWGFMGHENDVLLKAMQKVAARYDFEIGVNWCDGWLYYDWITKRYPEINTRKKKTEHYVRCYQYLIDSVFTGVTAPIVKGYPVFYLFGPGATVEEYKWAYERVRIPVGMNAPVVLRRWADWGRLENNRYIPVTHSEEIDEWIGLGAVPTAWLPARVRIMDAAHPYWDNYAETEDLIEFMKPFRDSIWNNPNPVFRIKSGFVMPGMDNRGCAGWGRGHFFYIPRDRGETYRKMWRFNIANRDSLDMVFIASWSDFTEGHEIAPTRENGIRELETTLYYSSLFKEKIVDKRGLLLPERLFYLRKQFALLKDSGIDIDKKQVRMLNDAAKYISKEKYKKADGLLRACTDYVLKMSSRLMKENLNLSEKDLLRDSLDKQGYDVGKSLKLYLPKDLHHKLLKYNYEGYICFEYLDEGDDFIRIYSETNRIPKDKYSVVGSIRKNKTGQWKPVRIRLYKGNIFYKENNPAFYIKGRGHVRNIMLQYQMMHYEND</sequence>
<keyword evidence="1" id="KW-0732">Signal</keyword>
<evidence type="ECO:0000313" key="2">
    <source>
        <dbReference type="EMBL" id="HBJ08469.1"/>
    </source>
</evidence>
<dbReference type="EMBL" id="DNWC01000073">
    <property type="protein sequence ID" value="HBJ08469.1"/>
    <property type="molecule type" value="Genomic_DNA"/>
</dbReference>
<reference evidence="2 3" key="1">
    <citation type="journal article" date="2018" name="Nat. Biotechnol.">
        <title>A standardized bacterial taxonomy based on genome phylogeny substantially revises the tree of life.</title>
        <authorList>
            <person name="Parks D.H."/>
            <person name="Chuvochina M."/>
            <person name="Waite D.W."/>
            <person name="Rinke C."/>
            <person name="Skarshewski A."/>
            <person name="Chaumeil P.A."/>
            <person name="Hugenholtz P."/>
        </authorList>
    </citation>
    <scope>NUCLEOTIDE SEQUENCE [LARGE SCALE GENOMIC DNA]</scope>
    <source>
        <strain evidence="2">UBA11482</strain>
    </source>
</reference>
<feature type="signal peptide" evidence="1">
    <location>
        <begin position="1"/>
        <end position="24"/>
    </location>
</feature>
<accession>A0A354M1T0</accession>
<evidence type="ECO:0000313" key="3">
    <source>
        <dbReference type="Proteomes" id="UP000262954"/>
    </source>
</evidence>
<name>A0A354M1T0_9BACT</name>
<evidence type="ECO:0000256" key="1">
    <source>
        <dbReference type="SAM" id="SignalP"/>
    </source>
</evidence>